<name>A0AAV8F180_9POAL</name>
<feature type="domain" description="R13L1/DRL21-like LRR repeat region" evidence="5">
    <location>
        <begin position="325"/>
        <end position="429"/>
    </location>
</feature>
<evidence type="ECO:0000259" key="5">
    <source>
        <dbReference type="Pfam" id="PF25019"/>
    </source>
</evidence>
<dbReference type="SUPFAM" id="SSF52540">
    <property type="entry name" value="P-loop containing nucleoside triphosphate hydrolases"/>
    <property type="match status" value="1"/>
</dbReference>
<sequence length="848" mass="96607">MLRGNPLAAKVIGSLLNSRMDQLYWRRILNHNSLINLEQAKDVMEVLKLSYYNLPADLQVCFRFCSIFSQDFEFDKRELIEMWMASGFLRQQSCQEKRPEDIGEDYFNHLLRKSFFECSRRITRIGPEKRHGEYVIHDLMHELAENVSNGECFRVAPNDNLITIPSTVRHISIQISEIHKASHLENIRSLVITPCYGTNPDLFVLPNNLIKKSLRLLKIYGSVSCRLPVEISCLVHLRYLSIEVVSVKFLSSIYMLYHLQVLEFLVAIDEPFYSGVKKKHEMTNLVSLRYMRLPHHILQTICGVHKLTSLQELSFFVGQESGHQINELSTLNNLRNLDIYNIENIRNPSEAASANLLGKESLRSLSLNYTSNTDNPEQIIDNLKPQPNLMTLKIENYKGQQSPIWLKDMPYLKILHIYNSPKLDKLPDMPLSLTEFRVWDAGLTSLPDVYQSFVINTLAPLSLKSSLRSVEIKQCPNLISLNGFLQQGNLDLGGLEELRIERCENLVQLPTHAFKTFVSLNHLSIGDCPNLTRLPHLPLSLNSFHIYEMSVSTLPEHLKEPGPSLNDSPSTSSLNSSLKEVHITMCPNLTALNGFLQQDNIDFQAINIIEIWQCENLVHISRGAFGKFVSLTDLTIYNCPKLAAVENQNNLLPSKLKRLFISNCGELDVPLLESSSKLTTLTQLEILDCANITRIPSSEHVFASLSKLDISRCDKLIELSLMQQQHHNVDQGSNLASLKINELYIDQLSLLLIDPLRSLRSVSDLRVHDCSRLETLPEQWLLQNSSTLRKLTIWNANTVQSLPTSMVRLTALEELSIRNADFLVELPELPASLKFWTICSSDGTDKFK</sequence>
<keyword evidence="2" id="KW-0611">Plant defense</keyword>
<keyword evidence="1" id="KW-0433">Leucine-rich repeat</keyword>
<dbReference type="SUPFAM" id="SSF52058">
    <property type="entry name" value="L domain-like"/>
    <property type="match status" value="2"/>
</dbReference>
<dbReference type="Gene3D" id="3.80.10.10">
    <property type="entry name" value="Ribonuclease Inhibitor"/>
    <property type="match status" value="3"/>
</dbReference>
<dbReference type="InterPro" id="IPR036388">
    <property type="entry name" value="WH-like_DNA-bd_sf"/>
</dbReference>
<dbReference type="Pfam" id="PF23247">
    <property type="entry name" value="LRR_RPS2"/>
    <property type="match status" value="1"/>
</dbReference>
<evidence type="ECO:0000259" key="4">
    <source>
        <dbReference type="Pfam" id="PF23559"/>
    </source>
</evidence>
<dbReference type="InterPro" id="IPR057135">
    <property type="entry name" value="At4g27190-like_LRR"/>
</dbReference>
<keyword evidence="7" id="KW-1185">Reference proteome</keyword>
<dbReference type="PANTHER" id="PTHR36766:SF70">
    <property type="entry name" value="DISEASE RESISTANCE PROTEIN RGA4"/>
    <property type="match status" value="1"/>
</dbReference>
<dbReference type="Gene3D" id="1.10.10.10">
    <property type="entry name" value="Winged helix-like DNA-binding domain superfamily/Winged helix DNA-binding domain"/>
    <property type="match status" value="1"/>
</dbReference>
<evidence type="ECO:0000259" key="3">
    <source>
        <dbReference type="Pfam" id="PF23247"/>
    </source>
</evidence>
<reference evidence="6" key="1">
    <citation type="submission" date="2022-08" db="EMBL/GenBank/DDBJ databases">
        <authorList>
            <person name="Marques A."/>
        </authorList>
    </citation>
    <scope>NUCLEOTIDE SEQUENCE</scope>
    <source>
        <strain evidence="6">RhyPub2mFocal</strain>
        <tissue evidence="6">Leaves</tissue>
    </source>
</reference>
<organism evidence="6 7">
    <name type="scientific">Rhynchospora pubera</name>
    <dbReference type="NCBI Taxonomy" id="906938"/>
    <lineage>
        <taxon>Eukaryota</taxon>
        <taxon>Viridiplantae</taxon>
        <taxon>Streptophyta</taxon>
        <taxon>Embryophyta</taxon>
        <taxon>Tracheophyta</taxon>
        <taxon>Spermatophyta</taxon>
        <taxon>Magnoliopsida</taxon>
        <taxon>Liliopsida</taxon>
        <taxon>Poales</taxon>
        <taxon>Cyperaceae</taxon>
        <taxon>Cyperoideae</taxon>
        <taxon>Rhynchosporeae</taxon>
        <taxon>Rhynchospora</taxon>
    </lineage>
</organism>
<accession>A0AAV8F180</accession>
<feature type="domain" description="Disease resistance protein winged helix" evidence="4">
    <location>
        <begin position="67"/>
        <end position="144"/>
    </location>
</feature>
<dbReference type="EMBL" id="JAMFTS010000002">
    <property type="protein sequence ID" value="KAJ4786844.1"/>
    <property type="molecule type" value="Genomic_DNA"/>
</dbReference>
<dbReference type="InterPro" id="IPR056789">
    <property type="entry name" value="LRR_R13L1-DRL21"/>
</dbReference>
<dbReference type="Pfam" id="PF23559">
    <property type="entry name" value="WHD_DRP"/>
    <property type="match status" value="1"/>
</dbReference>
<evidence type="ECO:0000313" key="6">
    <source>
        <dbReference type="EMBL" id="KAJ4786844.1"/>
    </source>
</evidence>
<evidence type="ECO:0000313" key="7">
    <source>
        <dbReference type="Proteomes" id="UP001140206"/>
    </source>
</evidence>
<feature type="domain" description="Disease resistance protein At4g27190-like leucine-rich repeats" evidence="3">
    <location>
        <begin position="492"/>
        <end position="639"/>
    </location>
</feature>
<dbReference type="InterPro" id="IPR032675">
    <property type="entry name" value="LRR_dom_sf"/>
</dbReference>
<proteinExistence type="predicted"/>
<evidence type="ECO:0000256" key="2">
    <source>
        <dbReference type="ARBA" id="ARBA00022821"/>
    </source>
</evidence>
<dbReference type="Pfam" id="PF25019">
    <property type="entry name" value="LRR_R13L1-DRL21"/>
    <property type="match status" value="1"/>
</dbReference>
<comment type="caution">
    <text evidence="6">The sequence shown here is derived from an EMBL/GenBank/DDBJ whole genome shotgun (WGS) entry which is preliminary data.</text>
</comment>
<evidence type="ECO:0000256" key="1">
    <source>
        <dbReference type="ARBA" id="ARBA00022614"/>
    </source>
</evidence>
<dbReference type="Proteomes" id="UP001140206">
    <property type="component" value="Chromosome 2"/>
</dbReference>
<dbReference type="InterPro" id="IPR027417">
    <property type="entry name" value="P-loop_NTPase"/>
</dbReference>
<dbReference type="PANTHER" id="PTHR36766">
    <property type="entry name" value="PLANT BROAD-SPECTRUM MILDEW RESISTANCE PROTEIN RPW8"/>
    <property type="match status" value="1"/>
</dbReference>
<protein>
    <submittedName>
        <fullName evidence="6">Disease resistance protein RGA2</fullName>
    </submittedName>
</protein>
<dbReference type="GO" id="GO:0006952">
    <property type="term" value="P:defense response"/>
    <property type="evidence" value="ECO:0007669"/>
    <property type="project" value="UniProtKB-KW"/>
</dbReference>
<dbReference type="AlphaFoldDB" id="A0AAV8F180"/>
<dbReference type="InterPro" id="IPR058922">
    <property type="entry name" value="WHD_DRP"/>
</dbReference>
<gene>
    <name evidence="6" type="ORF">LUZ62_038090</name>
</gene>